<sequence>MGLHRRQSLLLTPLLSLVACVQPGTGLESINYTPQLLRATLEGRLTQSTFTLEQPLGQFENVNLSDPDPIWLVVAHSNEKVEDKHAPASLDRSGYYLTLRASRVHYKDGQTDRQLRGLRVGNDSSCSLESQGCNSPLPGAGPYRVKFLAMSAQGPVAETMWSNEIYLQQAQTFREAPGSQSKDTVVIIAFLSILLAILLAVFLVLVLSAWPGFPAVAACPLAAITGTASSCRSSSVSSPEEQVRMRQYHTHHMGSLRAERSS</sequence>
<dbReference type="PANTHER" id="PTHR15446:SF2">
    <property type="entry name" value="UROPLAKIN-3B-LIKE PROTEIN 1-RELATED"/>
    <property type="match status" value="1"/>
</dbReference>
<dbReference type="PROSITE" id="PS51257">
    <property type="entry name" value="PROKAR_LIPOPROTEIN"/>
    <property type="match status" value="1"/>
</dbReference>
<evidence type="ECO:0000256" key="1">
    <source>
        <dbReference type="SAM" id="Phobius"/>
    </source>
</evidence>
<evidence type="ECO:0000256" key="2">
    <source>
        <dbReference type="SAM" id="SignalP"/>
    </source>
</evidence>
<dbReference type="EMBL" id="BAAFST010000005">
    <property type="protein sequence ID" value="GAB1290299.1"/>
    <property type="molecule type" value="Genomic_DNA"/>
</dbReference>
<keyword evidence="4" id="KW-1185">Reference proteome</keyword>
<dbReference type="InterPro" id="IPR024831">
    <property type="entry name" value="Uroplakin-3"/>
</dbReference>
<organism evidence="3 4">
    <name type="scientific">Apodemus speciosus</name>
    <name type="common">Large Japanese field mouse</name>
    <dbReference type="NCBI Taxonomy" id="105296"/>
    <lineage>
        <taxon>Eukaryota</taxon>
        <taxon>Metazoa</taxon>
        <taxon>Chordata</taxon>
        <taxon>Craniata</taxon>
        <taxon>Vertebrata</taxon>
        <taxon>Euteleostomi</taxon>
        <taxon>Mammalia</taxon>
        <taxon>Eutheria</taxon>
        <taxon>Euarchontoglires</taxon>
        <taxon>Glires</taxon>
        <taxon>Rodentia</taxon>
        <taxon>Myomorpha</taxon>
        <taxon>Muroidea</taxon>
        <taxon>Muridae</taxon>
        <taxon>Murinae</taxon>
        <taxon>Apodemus</taxon>
    </lineage>
</organism>
<protein>
    <submittedName>
        <fullName evidence="3">Uroplakin 3B-like</fullName>
    </submittedName>
</protein>
<keyword evidence="1" id="KW-0812">Transmembrane</keyword>
<keyword evidence="1" id="KW-0472">Membrane</keyword>
<evidence type="ECO:0000313" key="4">
    <source>
        <dbReference type="Proteomes" id="UP001623349"/>
    </source>
</evidence>
<accession>A0ABQ0ETC9</accession>
<keyword evidence="1" id="KW-1133">Transmembrane helix</keyword>
<evidence type="ECO:0000313" key="3">
    <source>
        <dbReference type="EMBL" id="GAB1290299.1"/>
    </source>
</evidence>
<feature type="chain" id="PRO_5045472079" evidence="2">
    <location>
        <begin position="27"/>
        <end position="262"/>
    </location>
</feature>
<gene>
    <name evidence="3" type="ORF">APTSU1_000552900</name>
</gene>
<name>A0ABQ0ETC9_APOSI</name>
<keyword evidence="2" id="KW-0732">Signal</keyword>
<comment type="caution">
    <text evidence="3">The sequence shown here is derived from an EMBL/GenBank/DDBJ whole genome shotgun (WGS) entry which is preliminary data.</text>
</comment>
<feature type="transmembrane region" description="Helical" evidence="1">
    <location>
        <begin position="185"/>
        <end position="207"/>
    </location>
</feature>
<dbReference type="Proteomes" id="UP001623349">
    <property type="component" value="Unassembled WGS sequence"/>
</dbReference>
<reference evidence="3 4" key="1">
    <citation type="submission" date="2024-08" db="EMBL/GenBank/DDBJ databases">
        <title>The draft genome of Apodemus speciosus.</title>
        <authorList>
            <person name="Nabeshima K."/>
            <person name="Suzuki S."/>
            <person name="Onuma M."/>
        </authorList>
    </citation>
    <scope>NUCLEOTIDE SEQUENCE [LARGE SCALE GENOMIC DNA]</scope>
    <source>
        <strain evidence="3">IB14-021</strain>
    </source>
</reference>
<feature type="signal peptide" evidence="2">
    <location>
        <begin position="1"/>
        <end position="26"/>
    </location>
</feature>
<dbReference type="PANTHER" id="PTHR15446">
    <property type="entry name" value="UROPLAKIN III"/>
    <property type="match status" value="1"/>
</dbReference>
<proteinExistence type="predicted"/>